<proteinExistence type="predicted"/>
<dbReference type="InterPro" id="IPR018247">
    <property type="entry name" value="EF_Hand_1_Ca_BS"/>
</dbReference>
<name>X1MFB3_9ZZZZ</name>
<dbReference type="EMBL" id="BARV01003919">
    <property type="protein sequence ID" value="GAI13385.1"/>
    <property type="molecule type" value="Genomic_DNA"/>
</dbReference>
<dbReference type="Gene3D" id="3.30.930.10">
    <property type="entry name" value="Bira Bifunctional Protein, Domain 2"/>
    <property type="match status" value="1"/>
</dbReference>
<sequence>GRKVCGILAEMEAEMDRVNFINLGIGINANTSTSQYEKMATSLKEELKRVEGVKAFFVNDPTRAWYEIRELAQIDRNMDGTIDSNELMELRGKTIRLGTTDKMMELFTSHPNSLKRIKHLSSLVA</sequence>
<dbReference type="InterPro" id="IPR045864">
    <property type="entry name" value="aa-tRNA-synth_II/BPL/LPL"/>
</dbReference>
<organism evidence="1">
    <name type="scientific">marine sediment metagenome</name>
    <dbReference type="NCBI Taxonomy" id="412755"/>
    <lineage>
        <taxon>unclassified sequences</taxon>
        <taxon>metagenomes</taxon>
        <taxon>ecological metagenomes</taxon>
    </lineage>
</organism>
<accession>X1MFB3</accession>
<reference evidence="1" key="1">
    <citation type="journal article" date="2014" name="Front. Microbiol.">
        <title>High frequency of phylogenetically diverse reductive dehalogenase-homologous genes in deep subseafloor sedimentary metagenomes.</title>
        <authorList>
            <person name="Kawai M."/>
            <person name="Futagami T."/>
            <person name="Toyoda A."/>
            <person name="Takaki Y."/>
            <person name="Nishi S."/>
            <person name="Hori S."/>
            <person name="Arai W."/>
            <person name="Tsubouchi T."/>
            <person name="Morono Y."/>
            <person name="Uchiyama I."/>
            <person name="Ito T."/>
            <person name="Fujiyama A."/>
            <person name="Inagaki F."/>
            <person name="Takami H."/>
        </authorList>
    </citation>
    <scope>NUCLEOTIDE SEQUENCE</scope>
    <source>
        <strain evidence="1">Expedition CK06-06</strain>
    </source>
</reference>
<dbReference type="PROSITE" id="PS00018">
    <property type="entry name" value="EF_HAND_1"/>
    <property type="match status" value="1"/>
</dbReference>
<feature type="non-terminal residue" evidence="1">
    <location>
        <position position="1"/>
    </location>
</feature>
<dbReference type="SUPFAM" id="SSF55681">
    <property type="entry name" value="Class II aaRS and biotin synthetases"/>
    <property type="match status" value="1"/>
</dbReference>
<dbReference type="AlphaFoldDB" id="X1MFB3"/>
<gene>
    <name evidence="1" type="ORF">S06H3_09052</name>
</gene>
<protein>
    <submittedName>
        <fullName evidence="1">Uncharacterized protein</fullName>
    </submittedName>
</protein>
<comment type="caution">
    <text evidence="1">The sequence shown here is derived from an EMBL/GenBank/DDBJ whole genome shotgun (WGS) entry which is preliminary data.</text>
</comment>
<evidence type="ECO:0000313" key="1">
    <source>
        <dbReference type="EMBL" id="GAI13385.1"/>
    </source>
</evidence>